<dbReference type="OMA" id="YTISSCH"/>
<feature type="signal peptide" evidence="2">
    <location>
        <begin position="1"/>
        <end position="18"/>
    </location>
</feature>
<protein>
    <submittedName>
        <fullName evidence="3">Uncharacterized protein</fullName>
    </submittedName>
</protein>
<feature type="non-terminal residue" evidence="3">
    <location>
        <position position="364"/>
    </location>
</feature>
<proteinExistence type="predicted"/>
<evidence type="ECO:0000256" key="1">
    <source>
        <dbReference type="SAM" id="MobiDB-lite"/>
    </source>
</evidence>
<dbReference type="OrthoDB" id="3565477at2759"/>
<keyword evidence="4" id="KW-1185">Reference proteome</keyword>
<sequence>MVLLQLKLLFYLPQSASCASTVTDCPYGSTTTDTIAVSTTVCLVTETPASLVTETPASLVTETPTSLVTETPVSPVTVISAAHTTSVVYTTKTYTISSCYPTVTNCPYGSTTVEVGSYITTYPITGATPAVPTIPPVVHSSSVVYTTKVYTISSCHPSVTDCPYGSKTTKSIPLSTIIFSVTPSAKFAPAVESSLTSTTTNVYTLTVALEPSTGGGIGTGIPSSSIPTTIATGDNSGTGVFPSSIPTTIATGSSSNTSVLPSSIFTTIATEHGSGTGVPLSSILTTIATGGDSSTSVPLSSIPTTIATVVSSPSDTPPVAGSGTSTSPVAPDSSSQSSAGERREVGGKGLAIAAAVGFFAVFII</sequence>
<evidence type="ECO:0000256" key="2">
    <source>
        <dbReference type="SAM" id="SignalP"/>
    </source>
</evidence>
<evidence type="ECO:0000313" key="4">
    <source>
        <dbReference type="Proteomes" id="UP000258309"/>
    </source>
</evidence>
<feature type="compositionally biased region" description="Low complexity" evidence="1">
    <location>
        <begin position="324"/>
        <end position="339"/>
    </location>
</feature>
<dbReference type="Proteomes" id="UP000258309">
    <property type="component" value="Unassembled WGS sequence"/>
</dbReference>
<accession>A0A3E2GRQ1</accession>
<gene>
    <name evidence="3" type="ORF">B7463_g12504</name>
</gene>
<feature type="region of interest" description="Disordered" evidence="1">
    <location>
        <begin position="308"/>
        <end position="342"/>
    </location>
</feature>
<feature type="chain" id="PRO_5017586693" evidence="2">
    <location>
        <begin position="19"/>
        <end position="364"/>
    </location>
</feature>
<organism evidence="3 4">
    <name type="scientific">Scytalidium lignicola</name>
    <name type="common">Hyphomycete</name>
    <dbReference type="NCBI Taxonomy" id="5539"/>
    <lineage>
        <taxon>Eukaryota</taxon>
        <taxon>Fungi</taxon>
        <taxon>Dikarya</taxon>
        <taxon>Ascomycota</taxon>
        <taxon>Pezizomycotina</taxon>
        <taxon>Leotiomycetes</taxon>
        <taxon>Leotiomycetes incertae sedis</taxon>
        <taxon>Scytalidium</taxon>
    </lineage>
</organism>
<reference evidence="3 4" key="1">
    <citation type="submission" date="2018-05" db="EMBL/GenBank/DDBJ databases">
        <title>Draft genome sequence of Scytalidium lignicola DSM 105466, a ubiquitous saprotrophic fungus.</title>
        <authorList>
            <person name="Buettner E."/>
            <person name="Gebauer A.M."/>
            <person name="Hofrichter M."/>
            <person name="Liers C."/>
            <person name="Kellner H."/>
        </authorList>
    </citation>
    <scope>NUCLEOTIDE SEQUENCE [LARGE SCALE GENOMIC DNA]</scope>
    <source>
        <strain evidence="3 4">DSM 105466</strain>
    </source>
</reference>
<feature type="non-terminal residue" evidence="3">
    <location>
        <position position="1"/>
    </location>
</feature>
<dbReference type="AlphaFoldDB" id="A0A3E2GRQ1"/>
<comment type="caution">
    <text evidence="3">The sequence shown here is derived from an EMBL/GenBank/DDBJ whole genome shotgun (WGS) entry which is preliminary data.</text>
</comment>
<dbReference type="EMBL" id="NCSJ02000589">
    <property type="protein sequence ID" value="RFU23835.1"/>
    <property type="molecule type" value="Genomic_DNA"/>
</dbReference>
<keyword evidence="2" id="KW-0732">Signal</keyword>
<evidence type="ECO:0000313" key="3">
    <source>
        <dbReference type="EMBL" id="RFU23835.1"/>
    </source>
</evidence>
<name>A0A3E2GRQ1_SCYLI</name>